<dbReference type="Gene3D" id="2.40.30.270">
    <property type="match status" value="1"/>
</dbReference>
<protein>
    <recommendedName>
        <fullName evidence="7">AAA+ ATPase domain-containing protein</fullName>
    </recommendedName>
</protein>
<dbReference type="PANTHER" id="PTHR43788:SF3">
    <property type="entry name" value="P-LOOP CONTAINING NUCLEOSIDE TRIPHOSPHATE HYDROLASES SUPERFAMILY PROTEIN"/>
    <property type="match status" value="1"/>
</dbReference>
<dbReference type="AlphaFoldDB" id="A0A7S0PPZ1"/>
<dbReference type="GO" id="GO:0003677">
    <property type="term" value="F:DNA binding"/>
    <property type="evidence" value="ECO:0007669"/>
    <property type="project" value="InterPro"/>
</dbReference>
<sequence>MFARSMALDGACARRVVVDKWCEKVHRPKHCDGHVARARTRVRASPRPSADERTSSTMASMSRAREREADAALGKEPVGGAALGGAKALAWLKDACARAADRVVLETLKGEGSFSFDTFDVTREIAASARGTAPTENVRLALAHRPTTNPMFLRAAYDALSRALGGDSAAKASETWAQLRTSVVLEKNKRKVKAKNAKDDVKNASTSATIDRVSTFVNRGKELLALEREQEIASTSSVRYGDDDASDEYRARDVANGLVVVGATRGADGASLLVFKSFNDKDIPNHALTVGDRVSIDVIGNISDAKPSYDSFDEAEADVAVSTSREATVRFLGDAMDARVSARLHDATSITLEYGERDATGIIRELAGKVLSLARVPDVTTYERQVKALDALMAATAATRSNPACSRVINAVFDASRTAEWRDDDLNTINDVDAATSVAVATVSVESLANIVPLTPSAETFDASQIVASRAASTSKYPVVCIQGPPGTGKTAVVVEIIAQAIARGERVLACAPSNLAVDNLVERLAGVEGVRPVRLGAPERISAAALSSSLDAQVTAYSEAFFAQQRLDSQDAALRLRRMMQRANDGTKMSKAERATLEADIDALKAYQRKLTKTGTKRKKLATSSILRGANVVLATNAGAGADAIQTLPPFDLVVVDEAAQASEPSTWIPLARARRAVLIGDPKQLAPIVRSREAAQAGLARSLMSRLMWKTSTSSPDASESLGVLSVALDTQYRSHEAISSWCSVESYNGRLNAAESVKDGLLCHLPGVLQTPVTTTPMFMLSTRSNDGRVPVECIERRVGGSYINEGEATIVASHVLLLLKSGVKASDIAVISPYAAQVRLLRAVFSSALEDVQDSASVEVSSIDAFQGREAQAVVISMVRANRARDVGFLADARRMNVAVSRAKRHVSIVGDHKTITNDAFLERLVKHIEGVGSFRTNSSYLDAPL</sequence>
<dbReference type="InterPro" id="IPR041677">
    <property type="entry name" value="DNA2/NAM7_AAA_11"/>
</dbReference>
<feature type="region of interest" description="Disordered" evidence="6">
    <location>
        <begin position="38"/>
        <end position="67"/>
    </location>
</feature>
<evidence type="ECO:0000256" key="3">
    <source>
        <dbReference type="ARBA" id="ARBA00022801"/>
    </source>
</evidence>
<dbReference type="InterPro" id="IPR004483">
    <property type="entry name" value="SMUBP-2/Hcs1-like"/>
</dbReference>
<dbReference type="InterPro" id="IPR047187">
    <property type="entry name" value="SF1_C_Upf1"/>
</dbReference>
<comment type="similarity">
    <text evidence="1">Belongs to the DNA2/NAM7 helicase family.</text>
</comment>
<dbReference type="GO" id="GO:0005524">
    <property type="term" value="F:ATP binding"/>
    <property type="evidence" value="ECO:0007669"/>
    <property type="project" value="UniProtKB-KW"/>
</dbReference>
<dbReference type="GO" id="GO:0016787">
    <property type="term" value="F:hydrolase activity"/>
    <property type="evidence" value="ECO:0007669"/>
    <property type="project" value="UniProtKB-KW"/>
</dbReference>
<dbReference type="InterPro" id="IPR027417">
    <property type="entry name" value="P-loop_NTPase"/>
</dbReference>
<evidence type="ECO:0000313" key="8">
    <source>
        <dbReference type="EMBL" id="CAD8588967.1"/>
    </source>
</evidence>
<dbReference type="CDD" id="cd18808">
    <property type="entry name" value="SF1_C_Upf1"/>
    <property type="match status" value="1"/>
</dbReference>
<dbReference type="Pfam" id="PF13087">
    <property type="entry name" value="AAA_12"/>
    <property type="match status" value="1"/>
</dbReference>
<evidence type="ECO:0000259" key="7">
    <source>
        <dbReference type="SMART" id="SM00382"/>
    </source>
</evidence>
<dbReference type="SMART" id="SM00382">
    <property type="entry name" value="AAA"/>
    <property type="match status" value="1"/>
</dbReference>
<evidence type="ECO:0000256" key="2">
    <source>
        <dbReference type="ARBA" id="ARBA00022741"/>
    </source>
</evidence>
<dbReference type="GO" id="GO:0005694">
    <property type="term" value="C:chromosome"/>
    <property type="evidence" value="ECO:0007669"/>
    <property type="project" value="UniProtKB-ARBA"/>
</dbReference>
<dbReference type="InterPro" id="IPR050534">
    <property type="entry name" value="Coronavir_polyprotein_1ab"/>
</dbReference>
<evidence type="ECO:0000256" key="1">
    <source>
        <dbReference type="ARBA" id="ARBA00007913"/>
    </source>
</evidence>
<dbReference type="NCBIfam" id="TIGR00376">
    <property type="entry name" value="IGHMBP2 family helicase"/>
    <property type="match status" value="1"/>
</dbReference>
<evidence type="ECO:0000256" key="6">
    <source>
        <dbReference type="SAM" id="MobiDB-lite"/>
    </source>
</evidence>
<dbReference type="InterPro" id="IPR041679">
    <property type="entry name" value="DNA2/NAM7-like_C"/>
</dbReference>
<keyword evidence="5" id="KW-0067">ATP-binding</keyword>
<accession>A0A7S0PPZ1</accession>
<keyword evidence="3" id="KW-0378">Hydrolase</keyword>
<evidence type="ECO:0000256" key="5">
    <source>
        <dbReference type="ARBA" id="ARBA00022840"/>
    </source>
</evidence>
<dbReference type="EMBL" id="HBEW01008591">
    <property type="protein sequence ID" value="CAD8588967.1"/>
    <property type="molecule type" value="Transcribed_RNA"/>
</dbReference>
<feature type="domain" description="AAA+ ATPase" evidence="7">
    <location>
        <begin position="476"/>
        <end position="701"/>
    </location>
</feature>
<dbReference type="FunFam" id="3.40.50.300:FF:000326">
    <property type="entry name" value="P-loop containing nucleoside triphosphate hydrolase"/>
    <property type="match status" value="1"/>
</dbReference>
<name>A0A7S0PPZ1_9CHLO</name>
<evidence type="ECO:0000256" key="4">
    <source>
        <dbReference type="ARBA" id="ARBA00022806"/>
    </source>
</evidence>
<reference evidence="8" key="1">
    <citation type="submission" date="2021-01" db="EMBL/GenBank/DDBJ databases">
        <authorList>
            <person name="Corre E."/>
            <person name="Pelletier E."/>
            <person name="Niang G."/>
            <person name="Scheremetjew M."/>
            <person name="Finn R."/>
            <person name="Kale V."/>
            <person name="Holt S."/>
            <person name="Cochrane G."/>
            <person name="Meng A."/>
            <person name="Brown T."/>
            <person name="Cohen L."/>
        </authorList>
    </citation>
    <scope>NUCLEOTIDE SEQUENCE</scope>
    <source>
        <strain evidence="8">Clade-D-RCC2572</strain>
    </source>
</reference>
<proteinExistence type="inferred from homology"/>
<keyword evidence="2" id="KW-0547">Nucleotide-binding</keyword>
<gene>
    <name evidence="8" type="ORF">OMED0929_LOCUS7241</name>
</gene>
<dbReference type="PANTHER" id="PTHR43788">
    <property type="entry name" value="DNA2/NAM7 HELICASE FAMILY MEMBER"/>
    <property type="match status" value="1"/>
</dbReference>
<dbReference type="SUPFAM" id="SSF52540">
    <property type="entry name" value="P-loop containing nucleoside triphosphate hydrolases"/>
    <property type="match status" value="1"/>
</dbReference>
<dbReference type="InterPro" id="IPR003593">
    <property type="entry name" value="AAA+_ATPase"/>
</dbReference>
<organism evidence="8">
    <name type="scientific">Ostreococcus mediterraneus</name>
    <dbReference type="NCBI Taxonomy" id="1486918"/>
    <lineage>
        <taxon>Eukaryota</taxon>
        <taxon>Viridiplantae</taxon>
        <taxon>Chlorophyta</taxon>
        <taxon>Mamiellophyceae</taxon>
        <taxon>Mamiellales</taxon>
        <taxon>Bathycoccaceae</taxon>
        <taxon>Ostreococcus</taxon>
    </lineage>
</organism>
<dbReference type="Pfam" id="PF13086">
    <property type="entry name" value="AAA_11"/>
    <property type="match status" value="1"/>
</dbReference>
<dbReference type="Gene3D" id="3.40.50.300">
    <property type="entry name" value="P-loop containing nucleotide triphosphate hydrolases"/>
    <property type="match status" value="2"/>
</dbReference>
<keyword evidence="4" id="KW-0347">Helicase</keyword>
<dbReference type="GO" id="GO:0043139">
    <property type="term" value="F:5'-3' DNA helicase activity"/>
    <property type="evidence" value="ECO:0007669"/>
    <property type="project" value="TreeGrafter"/>
</dbReference>